<evidence type="ECO:0000256" key="1">
    <source>
        <dbReference type="ARBA" id="ARBA00012493"/>
    </source>
</evidence>
<dbReference type="Gene3D" id="1.10.340.70">
    <property type="match status" value="1"/>
</dbReference>
<keyword evidence="5" id="KW-1185">Reference proteome</keyword>
<comment type="caution">
    <text evidence="4">The sequence shown here is derived from an EMBL/GenBank/DDBJ whole genome shotgun (WGS) entry which is preliminary data.</text>
</comment>
<protein>
    <recommendedName>
        <fullName evidence="1">RNA-directed DNA polymerase</fullName>
        <ecNumber evidence="1">2.7.7.49</ecNumber>
    </recommendedName>
</protein>
<feature type="region of interest" description="Disordered" evidence="2">
    <location>
        <begin position="501"/>
        <end position="524"/>
    </location>
</feature>
<dbReference type="AlphaFoldDB" id="A0AAW1K540"/>
<dbReference type="Pfam" id="PF17921">
    <property type="entry name" value="Integrase_H2C2"/>
    <property type="match status" value="1"/>
</dbReference>
<dbReference type="SUPFAM" id="SSF53098">
    <property type="entry name" value="Ribonuclease H-like"/>
    <property type="match status" value="1"/>
</dbReference>
<sequence length="524" mass="60130">MKTLAAHCNFGDLEDSLIRDKIVSGIQDLNIQERLLHGDLEDSLIRDKIVSGIQDLNIQERLLQRSSLKLKQAEDMCRASEVSKFQVKDLQNSKDVDFIRHNKQGIEKCKARARKIFYWPSLTKDVTEFISKCTVCLKFSRKPPKEPLLQHTSPNTPFYKIAADILTFGAVDYLTVVDYYSNWIELLTFGAVDYLTVVDYYSNWIELVKISSKSTTEIISKLKVIFATHGIPTIFVSDNVPFNSLEFKTFAKDWDFELITSSPKYPQSNGLAERAVGSDIQKALLEYRCTPLTGVNFSPSELLNNRLLRTTLPATQNVIDIIANNTTLPATQNVLTKPSEIDIRKLENKRMKAKHHYDKQAHARPTFKEGDIRKLENKRMKAKHHYDKQAHARPTFKEGDSIILKKEKHWVPAQVMEKNHYDKQAHARPTFKEGDSIILKKEKHWVPAQVLEKTDSPRLYIVKDHLGNIYRRNSSFLKPSPNPFILEKNAQAEYEDITNQSNNAHNSLATNDANNYDTPTTEII</sequence>
<proteinExistence type="predicted"/>
<evidence type="ECO:0000259" key="3">
    <source>
        <dbReference type="PROSITE" id="PS50994"/>
    </source>
</evidence>
<dbReference type="InterPro" id="IPR050951">
    <property type="entry name" value="Retrovirus_Pol_polyprotein"/>
</dbReference>
<evidence type="ECO:0000313" key="4">
    <source>
        <dbReference type="EMBL" id="KAK9712798.1"/>
    </source>
</evidence>
<evidence type="ECO:0000256" key="2">
    <source>
        <dbReference type="SAM" id="MobiDB-lite"/>
    </source>
</evidence>
<dbReference type="PANTHER" id="PTHR37984">
    <property type="entry name" value="PROTEIN CBG26694"/>
    <property type="match status" value="1"/>
</dbReference>
<dbReference type="GO" id="GO:0003676">
    <property type="term" value="F:nucleic acid binding"/>
    <property type="evidence" value="ECO:0007669"/>
    <property type="project" value="InterPro"/>
</dbReference>
<dbReference type="InterPro" id="IPR012337">
    <property type="entry name" value="RNaseH-like_sf"/>
</dbReference>
<dbReference type="PROSITE" id="PS50994">
    <property type="entry name" value="INTEGRASE"/>
    <property type="match status" value="1"/>
</dbReference>
<gene>
    <name evidence="4" type="ORF">QE152_g24699</name>
</gene>
<dbReference type="GO" id="GO:0015074">
    <property type="term" value="P:DNA integration"/>
    <property type="evidence" value="ECO:0007669"/>
    <property type="project" value="InterPro"/>
</dbReference>
<dbReference type="InterPro" id="IPR036397">
    <property type="entry name" value="RNaseH_sf"/>
</dbReference>
<organism evidence="4 5">
    <name type="scientific">Popillia japonica</name>
    <name type="common">Japanese beetle</name>
    <dbReference type="NCBI Taxonomy" id="7064"/>
    <lineage>
        <taxon>Eukaryota</taxon>
        <taxon>Metazoa</taxon>
        <taxon>Ecdysozoa</taxon>
        <taxon>Arthropoda</taxon>
        <taxon>Hexapoda</taxon>
        <taxon>Insecta</taxon>
        <taxon>Pterygota</taxon>
        <taxon>Neoptera</taxon>
        <taxon>Endopterygota</taxon>
        <taxon>Coleoptera</taxon>
        <taxon>Polyphaga</taxon>
        <taxon>Scarabaeiformia</taxon>
        <taxon>Scarabaeidae</taxon>
        <taxon>Rutelinae</taxon>
        <taxon>Popillia</taxon>
    </lineage>
</organism>
<name>A0AAW1K540_POPJA</name>
<accession>A0AAW1K540</accession>
<dbReference type="GO" id="GO:0003964">
    <property type="term" value="F:RNA-directed DNA polymerase activity"/>
    <property type="evidence" value="ECO:0007669"/>
    <property type="project" value="UniProtKB-EC"/>
</dbReference>
<evidence type="ECO:0000313" key="5">
    <source>
        <dbReference type="Proteomes" id="UP001458880"/>
    </source>
</evidence>
<feature type="domain" description="Integrase catalytic" evidence="3">
    <location>
        <begin position="153"/>
        <end position="346"/>
    </location>
</feature>
<reference evidence="4 5" key="1">
    <citation type="journal article" date="2024" name="BMC Genomics">
        <title>De novo assembly and annotation of Popillia japonica's genome with initial clues to its potential as an invasive pest.</title>
        <authorList>
            <person name="Cucini C."/>
            <person name="Boschi S."/>
            <person name="Funari R."/>
            <person name="Cardaioli E."/>
            <person name="Iannotti N."/>
            <person name="Marturano G."/>
            <person name="Paoli F."/>
            <person name="Bruttini M."/>
            <person name="Carapelli A."/>
            <person name="Frati F."/>
            <person name="Nardi F."/>
        </authorList>
    </citation>
    <scope>NUCLEOTIDE SEQUENCE [LARGE SCALE GENOMIC DNA]</scope>
    <source>
        <strain evidence="4">DMR45628</strain>
    </source>
</reference>
<dbReference type="Gene3D" id="3.30.420.10">
    <property type="entry name" value="Ribonuclease H-like superfamily/Ribonuclease H"/>
    <property type="match status" value="1"/>
</dbReference>
<dbReference type="Proteomes" id="UP001458880">
    <property type="component" value="Unassembled WGS sequence"/>
</dbReference>
<dbReference type="EMBL" id="JASPKY010000257">
    <property type="protein sequence ID" value="KAK9712798.1"/>
    <property type="molecule type" value="Genomic_DNA"/>
</dbReference>
<dbReference type="InterPro" id="IPR041588">
    <property type="entry name" value="Integrase_H2C2"/>
</dbReference>
<dbReference type="InterPro" id="IPR001584">
    <property type="entry name" value="Integrase_cat-core"/>
</dbReference>
<dbReference type="PANTHER" id="PTHR37984:SF7">
    <property type="entry name" value="INTEGRASE CATALYTIC DOMAIN-CONTAINING PROTEIN"/>
    <property type="match status" value="1"/>
</dbReference>
<dbReference type="EC" id="2.7.7.49" evidence="1"/>